<dbReference type="STRING" id="4533.J3LH35"/>
<protein>
    <recommendedName>
        <fullName evidence="1">RNase H type-1 domain-containing protein</fullName>
    </recommendedName>
</protein>
<dbReference type="SUPFAM" id="SSF53098">
    <property type="entry name" value="Ribonuclease H-like"/>
    <property type="match status" value="1"/>
</dbReference>
<sequence length="187" mass="20323">MGIYSIRIGLNCCGYLGDPTGKVYPSGYGYRKIFLPVTAAPVKVAWGFIIRDDQGEGIAAGAGALSHLHEPMCAEAEACLNALKIATQLGISRMIIESDSAALVQALKTCDMDYALGGLRFREARNLINLDFLDVSIQHCKRSCNLCAHELARLGLNGDPNQLSVWVDPLPQFVRNLCARDLAEQII</sequence>
<dbReference type="EnsemblPlants" id="OB02G39520.1">
    <property type="protein sequence ID" value="OB02G39520.1"/>
    <property type="gene ID" value="OB02G39520"/>
</dbReference>
<dbReference type="InterPro" id="IPR036397">
    <property type="entry name" value="RNaseH_sf"/>
</dbReference>
<dbReference type="GO" id="GO:0004523">
    <property type="term" value="F:RNA-DNA hybrid ribonuclease activity"/>
    <property type="evidence" value="ECO:0007669"/>
    <property type="project" value="InterPro"/>
</dbReference>
<dbReference type="PANTHER" id="PTHR47074">
    <property type="entry name" value="BNAC02G40300D PROTEIN"/>
    <property type="match status" value="1"/>
</dbReference>
<feature type="domain" description="RNase H type-1" evidence="1">
    <location>
        <begin position="46"/>
        <end position="153"/>
    </location>
</feature>
<dbReference type="Gramene" id="OB02G39520.1">
    <property type="protein sequence ID" value="OB02G39520.1"/>
    <property type="gene ID" value="OB02G39520"/>
</dbReference>
<evidence type="ECO:0000313" key="2">
    <source>
        <dbReference type="EnsemblPlants" id="OB02G39520.1"/>
    </source>
</evidence>
<dbReference type="OMA" id="YMQHISG"/>
<dbReference type="InterPro" id="IPR012337">
    <property type="entry name" value="RNaseH-like_sf"/>
</dbReference>
<dbReference type="PANTHER" id="PTHR47074:SF11">
    <property type="entry name" value="REVERSE TRANSCRIPTASE-LIKE PROTEIN"/>
    <property type="match status" value="1"/>
</dbReference>
<name>J3LH35_ORYBR</name>
<reference evidence="2" key="1">
    <citation type="submission" date="2013-04" db="UniProtKB">
        <authorList>
            <consortium name="EnsemblPlants"/>
        </authorList>
    </citation>
    <scope>IDENTIFICATION</scope>
</reference>
<dbReference type="Pfam" id="PF13456">
    <property type="entry name" value="RVT_3"/>
    <property type="match status" value="1"/>
</dbReference>
<dbReference type="InterPro" id="IPR044730">
    <property type="entry name" value="RNase_H-like_dom_plant"/>
</dbReference>
<dbReference type="Gene3D" id="3.30.420.10">
    <property type="entry name" value="Ribonuclease H-like superfamily/Ribonuclease H"/>
    <property type="match status" value="1"/>
</dbReference>
<dbReference type="Proteomes" id="UP000006038">
    <property type="component" value="Unassembled WGS sequence"/>
</dbReference>
<evidence type="ECO:0000313" key="3">
    <source>
        <dbReference type="Proteomes" id="UP000006038"/>
    </source>
</evidence>
<dbReference type="eggNOG" id="KOG1075">
    <property type="taxonomic scope" value="Eukaryota"/>
</dbReference>
<proteinExistence type="predicted"/>
<accession>J3LH35</accession>
<dbReference type="InterPro" id="IPR052929">
    <property type="entry name" value="RNase_H-like_EbsB-rel"/>
</dbReference>
<dbReference type="AlphaFoldDB" id="J3LH35"/>
<evidence type="ECO:0000259" key="1">
    <source>
        <dbReference type="Pfam" id="PF13456"/>
    </source>
</evidence>
<dbReference type="CDD" id="cd06222">
    <property type="entry name" value="RNase_H_like"/>
    <property type="match status" value="1"/>
</dbReference>
<keyword evidence="3" id="KW-1185">Reference proteome</keyword>
<dbReference type="HOGENOM" id="CLU_1449783_0_0_1"/>
<dbReference type="InterPro" id="IPR002156">
    <property type="entry name" value="RNaseH_domain"/>
</dbReference>
<organism evidence="2">
    <name type="scientific">Oryza brachyantha</name>
    <name type="common">malo sina</name>
    <dbReference type="NCBI Taxonomy" id="4533"/>
    <lineage>
        <taxon>Eukaryota</taxon>
        <taxon>Viridiplantae</taxon>
        <taxon>Streptophyta</taxon>
        <taxon>Embryophyta</taxon>
        <taxon>Tracheophyta</taxon>
        <taxon>Spermatophyta</taxon>
        <taxon>Magnoliopsida</taxon>
        <taxon>Liliopsida</taxon>
        <taxon>Poales</taxon>
        <taxon>Poaceae</taxon>
        <taxon>BOP clade</taxon>
        <taxon>Oryzoideae</taxon>
        <taxon>Oryzeae</taxon>
        <taxon>Oryzinae</taxon>
        <taxon>Oryza</taxon>
    </lineage>
</organism>
<dbReference type="GO" id="GO:0003676">
    <property type="term" value="F:nucleic acid binding"/>
    <property type="evidence" value="ECO:0007669"/>
    <property type="project" value="InterPro"/>
</dbReference>